<dbReference type="Pfam" id="PF14479">
    <property type="entry name" value="HeLo"/>
    <property type="match status" value="1"/>
</dbReference>
<dbReference type="PANTHER" id="PTHR37542:SF3">
    <property type="entry name" value="PRION-INHIBITION AND PROPAGATION HELO DOMAIN-CONTAINING PROTEIN"/>
    <property type="match status" value="1"/>
</dbReference>
<name>A0A9P8YDL6_9PEZI</name>
<dbReference type="EMBL" id="JAGTJQ010000003">
    <property type="protein sequence ID" value="KAH7035980.1"/>
    <property type="molecule type" value="Genomic_DNA"/>
</dbReference>
<dbReference type="RefSeq" id="XP_046016073.1">
    <property type="nucleotide sequence ID" value="XM_046153424.1"/>
</dbReference>
<proteinExistence type="predicted"/>
<keyword evidence="3" id="KW-0640">Prion</keyword>
<comment type="caution">
    <text evidence="3">The sequence shown here is derived from an EMBL/GenBank/DDBJ whole genome shotgun (WGS) entry which is preliminary data.</text>
</comment>
<evidence type="ECO:0000259" key="2">
    <source>
        <dbReference type="Pfam" id="PF14479"/>
    </source>
</evidence>
<dbReference type="Proteomes" id="UP000756346">
    <property type="component" value="Unassembled WGS sequence"/>
</dbReference>
<feature type="domain" description="Prion-inhibition and propagation HeLo" evidence="2">
    <location>
        <begin position="6"/>
        <end position="213"/>
    </location>
</feature>
<dbReference type="PANTHER" id="PTHR37542">
    <property type="entry name" value="HELO DOMAIN-CONTAINING PROTEIN-RELATED"/>
    <property type="match status" value="1"/>
</dbReference>
<organism evidence="3 4">
    <name type="scientific">Microdochium trichocladiopsis</name>
    <dbReference type="NCBI Taxonomy" id="1682393"/>
    <lineage>
        <taxon>Eukaryota</taxon>
        <taxon>Fungi</taxon>
        <taxon>Dikarya</taxon>
        <taxon>Ascomycota</taxon>
        <taxon>Pezizomycotina</taxon>
        <taxon>Sordariomycetes</taxon>
        <taxon>Xylariomycetidae</taxon>
        <taxon>Xylariales</taxon>
        <taxon>Microdochiaceae</taxon>
        <taxon>Microdochium</taxon>
    </lineage>
</organism>
<reference evidence="3" key="1">
    <citation type="journal article" date="2021" name="Nat. Commun.">
        <title>Genetic determinants of endophytism in the Arabidopsis root mycobiome.</title>
        <authorList>
            <person name="Mesny F."/>
            <person name="Miyauchi S."/>
            <person name="Thiergart T."/>
            <person name="Pickel B."/>
            <person name="Atanasova L."/>
            <person name="Karlsson M."/>
            <person name="Huettel B."/>
            <person name="Barry K.W."/>
            <person name="Haridas S."/>
            <person name="Chen C."/>
            <person name="Bauer D."/>
            <person name="Andreopoulos W."/>
            <person name="Pangilinan J."/>
            <person name="LaButti K."/>
            <person name="Riley R."/>
            <person name="Lipzen A."/>
            <person name="Clum A."/>
            <person name="Drula E."/>
            <person name="Henrissat B."/>
            <person name="Kohler A."/>
            <person name="Grigoriev I.V."/>
            <person name="Martin F.M."/>
            <person name="Hacquard S."/>
        </authorList>
    </citation>
    <scope>NUCLEOTIDE SEQUENCE</scope>
    <source>
        <strain evidence="3">MPI-CAGE-CH-0230</strain>
    </source>
</reference>
<dbReference type="GeneID" id="70182970"/>
<dbReference type="InterPro" id="IPR038305">
    <property type="entry name" value="HeLo_sf"/>
</dbReference>
<keyword evidence="4" id="KW-1185">Reference proteome</keyword>
<protein>
    <submittedName>
        <fullName evidence="3">Prion-inhibition and propagation-domain-containing protein</fullName>
    </submittedName>
</protein>
<dbReference type="Pfam" id="PF11558">
    <property type="entry name" value="HET-s_218-289"/>
    <property type="match status" value="1"/>
</dbReference>
<dbReference type="Gene3D" id="1.20.120.1020">
    <property type="entry name" value="Prion-inhibition and propagation, HeLo domain"/>
    <property type="match status" value="1"/>
</dbReference>
<evidence type="ECO:0000259" key="1">
    <source>
        <dbReference type="Pfam" id="PF11558"/>
    </source>
</evidence>
<keyword evidence="3" id="KW-0034">Amyloid</keyword>
<accession>A0A9P8YDL6</accession>
<feature type="domain" description="Het-s prion-forming" evidence="1">
    <location>
        <begin position="238"/>
        <end position="297"/>
    </location>
</feature>
<dbReference type="OrthoDB" id="20872at2759"/>
<dbReference type="InterPro" id="IPR021084">
    <property type="entry name" value="Het-s_prion_dom"/>
</dbReference>
<sequence length="298" mass="32766">MAETFGVVAGSLGVAALFNSAVDTFGYIQLGRNFKHDFSLHQLKLDIARIRLSRWGQAVRINEDPRFLGNPSSADWQVPVICTILGQINALFLELQEASKRYEQAPTASDTGRVVCVLPADLDTPGRRVHDFLARITKRLERTGPGWVDKTYWAIYDVKNFDKLLTTVVQLIESLHQMAPPPAPAAAGSQPSSRVVEWEFEELDNDAPSLKLLENAAAGVDNVLYEAAANRIKEQASHHNRLGNLKFTEDADVRVGVDWTAEAVRAAGPAFKLASTRNEVGDVTMGGKSRLHIGTSYK</sequence>
<dbReference type="InterPro" id="IPR029498">
    <property type="entry name" value="HeLo_dom"/>
</dbReference>
<evidence type="ECO:0000313" key="4">
    <source>
        <dbReference type="Proteomes" id="UP000756346"/>
    </source>
</evidence>
<evidence type="ECO:0000313" key="3">
    <source>
        <dbReference type="EMBL" id="KAH7035980.1"/>
    </source>
</evidence>
<dbReference type="AlphaFoldDB" id="A0A9P8YDL6"/>
<gene>
    <name evidence="3" type="ORF">B0I36DRAFT_319492</name>
</gene>